<dbReference type="CDD" id="cd07820">
    <property type="entry name" value="SRPBCC_3"/>
    <property type="match status" value="1"/>
</dbReference>
<protein>
    <submittedName>
        <fullName evidence="1">Cell division protein</fullName>
    </submittedName>
</protein>
<keyword evidence="1" id="KW-0132">Cell division</keyword>
<evidence type="ECO:0000313" key="1">
    <source>
        <dbReference type="EMBL" id="RTE11771.1"/>
    </source>
</evidence>
<sequence>MARIVEEIIVKAPIDVCFDAARDITYHGQTVWPWTQERAVEGRIRGLIEDGETVTFEARHFGIRQRLTAKVTSMNRPTSFVDAMTKGAFRHLTHTHEFAEAAEGTLMRDILDFSSPYGWVGLVFDKLVLERYMRAFIRYRQRALKRVIEHQKMGRTS</sequence>
<dbReference type="InterPro" id="IPR023393">
    <property type="entry name" value="START-like_dom_sf"/>
</dbReference>
<dbReference type="AlphaFoldDB" id="A0A430JL51"/>
<dbReference type="OrthoDB" id="9801773at2"/>
<reference evidence="1 2" key="1">
    <citation type="submission" date="2018-12" db="EMBL/GenBank/DDBJ databases">
        <title>Bacillus ochoae sp. nov., Paenibacillus whitsoniae sp. nov., Paenibacillus spiritus sp. nov. Isolated from the Mars Exploration Rover during spacecraft assembly.</title>
        <authorList>
            <person name="Seuylemezian A."/>
            <person name="Vaishampayan P."/>
        </authorList>
    </citation>
    <scope>NUCLEOTIDE SEQUENCE [LARGE SCALE GENOMIC DNA]</scope>
    <source>
        <strain evidence="1 2">MER 54</strain>
    </source>
</reference>
<dbReference type="RefSeq" id="WP_126139201.1">
    <property type="nucleotide sequence ID" value="NZ_RXHU01000002.1"/>
</dbReference>
<dbReference type="EMBL" id="RXHU01000002">
    <property type="protein sequence ID" value="RTE11771.1"/>
    <property type="molecule type" value="Genomic_DNA"/>
</dbReference>
<proteinExistence type="predicted"/>
<keyword evidence="1" id="KW-0131">Cell cycle</keyword>
<dbReference type="InterPro" id="IPR019587">
    <property type="entry name" value="Polyketide_cyclase/dehydratase"/>
</dbReference>
<keyword evidence="2" id="KW-1185">Reference proteome</keyword>
<comment type="caution">
    <text evidence="1">The sequence shown here is derived from an EMBL/GenBank/DDBJ whole genome shotgun (WGS) entry which is preliminary data.</text>
</comment>
<name>A0A430JL51_9BACL</name>
<dbReference type="SUPFAM" id="SSF55961">
    <property type="entry name" value="Bet v1-like"/>
    <property type="match status" value="1"/>
</dbReference>
<dbReference type="Pfam" id="PF10604">
    <property type="entry name" value="Polyketide_cyc2"/>
    <property type="match status" value="1"/>
</dbReference>
<organism evidence="1 2">
    <name type="scientific">Paenibacillus whitsoniae</name>
    <dbReference type="NCBI Taxonomy" id="2496558"/>
    <lineage>
        <taxon>Bacteria</taxon>
        <taxon>Bacillati</taxon>
        <taxon>Bacillota</taxon>
        <taxon>Bacilli</taxon>
        <taxon>Bacillales</taxon>
        <taxon>Paenibacillaceae</taxon>
        <taxon>Paenibacillus</taxon>
    </lineage>
</organism>
<accession>A0A430JL51</accession>
<dbReference type="Proteomes" id="UP000276128">
    <property type="component" value="Unassembled WGS sequence"/>
</dbReference>
<dbReference type="Gene3D" id="3.30.530.20">
    <property type="match status" value="1"/>
</dbReference>
<dbReference type="GO" id="GO:0051301">
    <property type="term" value="P:cell division"/>
    <property type="evidence" value="ECO:0007669"/>
    <property type="project" value="UniProtKB-KW"/>
</dbReference>
<evidence type="ECO:0000313" key="2">
    <source>
        <dbReference type="Proteomes" id="UP000276128"/>
    </source>
</evidence>
<gene>
    <name evidence="1" type="ORF">EJQ19_00225</name>
</gene>